<keyword evidence="1 5" id="KW-1003">Cell membrane</keyword>
<dbReference type="HAMAP" id="MF_02033">
    <property type="entry name" value="FtsA"/>
    <property type="match status" value="1"/>
</dbReference>
<dbReference type="EMBL" id="JBHLUN010000008">
    <property type="protein sequence ID" value="MFC0409201.1"/>
    <property type="molecule type" value="Genomic_DNA"/>
</dbReference>
<evidence type="ECO:0000256" key="3">
    <source>
        <dbReference type="ARBA" id="ARBA00023136"/>
    </source>
</evidence>
<dbReference type="CDD" id="cd24048">
    <property type="entry name" value="ASKHA_NBD_FtsA"/>
    <property type="match status" value="1"/>
</dbReference>
<dbReference type="PANTHER" id="PTHR32432">
    <property type="entry name" value="CELL DIVISION PROTEIN FTSA-RELATED"/>
    <property type="match status" value="1"/>
</dbReference>
<comment type="caution">
    <text evidence="9">The sequence shown here is derived from an EMBL/GenBank/DDBJ whole genome shotgun (WGS) entry which is preliminary data.</text>
</comment>
<evidence type="ECO:0000256" key="5">
    <source>
        <dbReference type="HAMAP-Rule" id="MF_02033"/>
    </source>
</evidence>
<dbReference type="InterPro" id="IPR003494">
    <property type="entry name" value="SHS2_FtsA"/>
</dbReference>
<dbReference type="PIRSF" id="PIRSF003101">
    <property type="entry name" value="FtsA"/>
    <property type="match status" value="1"/>
</dbReference>
<dbReference type="Pfam" id="PF02491">
    <property type="entry name" value="SHS2_FTSA"/>
    <property type="match status" value="1"/>
</dbReference>
<evidence type="ECO:0000259" key="8">
    <source>
        <dbReference type="SMART" id="SM00842"/>
    </source>
</evidence>
<evidence type="ECO:0000313" key="9">
    <source>
        <dbReference type="EMBL" id="MFC0409201.1"/>
    </source>
</evidence>
<dbReference type="Proteomes" id="UP001589865">
    <property type="component" value="Unassembled WGS sequence"/>
</dbReference>
<comment type="subunit">
    <text evidence="5">Self-interacts. Interacts with FtsZ.</text>
</comment>
<keyword evidence="10" id="KW-1185">Reference proteome</keyword>
<dbReference type="Gene3D" id="3.30.420.40">
    <property type="match status" value="1"/>
</dbReference>
<comment type="similarity">
    <text evidence="5 6">Belongs to the FtsA/MreB family.</text>
</comment>
<comment type="function">
    <text evidence="5 6">Cell division protein that is involved in the assembly of the Z ring. May serve as a membrane anchor for the Z ring.</text>
</comment>
<evidence type="ECO:0000256" key="4">
    <source>
        <dbReference type="ARBA" id="ARBA00023306"/>
    </source>
</evidence>
<gene>
    <name evidence="5 9" type="primary">ftsA</name>
    <name evidence="9" type="ORF">ACFFGY_13165</name>
</gene>
<proteinExistence type="inferred from homology"/>
<dbReference type="NCBIfam" id="TIGR01174">
    <property type="entry name" value="ftsA"/>
    <property type="match status" value="1"/>
</dbReference>
<dbReference type="InterPro" id="IPR043129">
    <property type="entry name" value="ATPase_NBD"/>
</dbReference>
<dbReference type="Pfam" id="PF14450">
    <property type="entry name" value="FtsA"/>
    <property type="match status" value="1"/>
</dbReference>
<sequence length="435" mass="46629">MNQITRRRPVENLDDAPPPPRRRLRRARPGIFGVLDLGSTKVACLIARIDNDGLPRVLGYGWKRSAGIKGGNVVDLVEAEHAVRDAVATAEEMADHKLSGVICNLSCGQPESRLQNLQWTIGGRAVTEADLRAVLTDGRRRAMEEGRESVHAVPLGFTIDATPGVDDPRSMICDTLGAQLHLVNASSASLRNLGACLAGSDLEIEELVSAPYAAALAVLVDDEKELGATVVDMGGGCTSLAVIHEGHLIHTAQVPVGGWQVTNDLARGLTTPIVQAERIKTLHGGVMGTAEDEKEMLHFPQVGEDEDHLARVPRSMVMNIVRPRLEETLELVRDRLEAAGLGSEVGSRVVLTGGASQMVGVRELAARVLDRQVRLARPHPVRGLPEIAHGPGFATTLGLLAWGAGEGRPILDLDPGTVAARGKFARFVNWLKDRV</sequence>
<reference evidence="9 10" key="1">
    <citation type="submission" date="2024-09" db="EMBL/GenBank/DDBJ databases">
        <authorList>
            <person name="Sun Q."/>
            <person name="Mori K."/>
        </authorList>
    </citation>
    <scope>NUCLEOTIDE SEQUENCE [LARGE SCALE GENOMIC DNA]</scope>
    <source>
        <strain evidence="9 10">TBRC 5777</strain>
    </source>
</reference>
<dbReference type="InterPro" id="IPR020823">
    <property type="entry name" value="Cell_div_FtsA"/>
</dbReference>
<keyword evidence="4 5" id="KW-0131">Cell cycle</keyword>
<feature type="region of interest" description="Disordered" evidence="7">
    <location>
        <begin position="1"/>
        <end position="25"/>
    </location>
</feature>
<name>A0ABV6JXZ4_9PROT</name>
<evidence type="ECO:0000313" key="10">
    <source>
        <dbReference type="Proteomes" id="UP001589865"/>
    </source>
</evidence>
<evidence type="ECO:0000256" key="2">
    <source>
        <dbReference type="ARBA" id="ARBA00022618"/>
    </source>
</evidence>
<evidence type="ECO:0000256" key="6">
    <source>
        <dbReference type="PIRNR" id="PIRNR003101"/>
    </source>
</evidence>
<dbReference type="SMART" id="SM00842">
    <property type="entry name" value="FtsA"/>
    <property type="match status" value="1"/>
</dbReference>
<organism evidence="9 10">
    <name type="scientific">Roseomonas elaeocarpi</name>
    <dbReference type="NCBI Taxonomy" id="907779"/>
    <lineage>
        <taxon>Bacteria</taxon>
        <taxon>Pseudomonadati</taxon>
        <taxon>Pseudomonadota</taxon>
        <taxon>Alphaproteobacteria</taxon>
        <taxon>Acetobacterales</taxon>
        <taxon>Roseomonadaceae</taxon>
        <taxon>Roseomonas</taxon>
    </lineage>
</organism>
<feature type="domain" description="SHS2" evidence="8">
    <location>
        <begin position="32"/>
        <end position="218"/>
    </location>
</feature>
<keyword evidence="2 5" id="KW-0132">Cell division</keyword>
<evidence type="ECO:0000256" key="7">
    <source>
        <dbReference type="SAM" id="MobiDB-lite"/>
    </source>
</evidence>
<dbReference type="RefSeq" id="WP_377044946.1">
    <property type="nucleotide sequence ID" value="NZ_JBHLUN010000008.1"/>
</dbReference>
<protein>
    <recommendedName>
        <fullName evidence="5 6">Cell division protein FtsA</fullName>
    </recommendedName>
</protein>
<accession>A0ABV6JXZ4</accession>
<dbReference type="PANTHER" id="PTHR32432:SF4">
    <property type="entry name" value="CELL DIVISION PROTEIN FTSA"/>
    <property type="match status" value="1"/>
</dbReference>
<keyword evidence="3 5" id="KW-0472">Membrane</keyword>
<evidence type="ECO:0000256" key="1">
    <source>
        <dbReference type="ARBA" id="ARBA00022475"/>
    </source>
</evidence>
<dbReference type="InterPro" id="IPR050696">
    <property type="entry name" value="FtsA/MreB"/>
</dbReference>
<dbReference type="GO" id="GO:0051301">
    <property type="term" value="P:cell division"/>
    <property type="evidence" value="ECO:0007669"/>
    <property type="project" value="UniProtKB-KW"/>
</dbReference>
<comment type="subcellular location">
    <subcellularLocation>
        <location evidence="5">Cell membrane</location>
        <topology evidence="5">Peripheral membrane protein</topology>
        <orientation evidence="5">Cytoplasmic side</orientation>
    </subcellularLocation>
    <text evidence="5">Localizes to the Z ring in an FtsZ-dependent manner. Targeted to the membrane through a conserved C-terminal amphipathic helix.</text>
</comment>
<dbReference type="SUPFAM" id="SSF53067">
    <property type="entry name" value="Actin-like ATPase domain"/>
    <property type="match status" value="2"/>
</dbReference>